<feature type="domain" description="TonB-dependent receptor plug" evidence="9">
    <location>
        <begin position="121"/>
        <end position="253"/>
    </location>
</feature>
<evidence type="ECO:0000256" key="8">
    <source>
        <dbReference type="SAM" id="SignalP"/>
    </source>
</evidence>
<evidence type="ECO:0000313" key="11">
    <source>
        <dbReference type="Proteomes" id="UP001449657"/>
    </source>
</evidence>
<protein>
    <submittedName>
        <fullName evidence="10">SusC/RagA family TonB-linked outer membrane protein</fullName>
    </submittedName>
</protein>
<evidence type="ECO:0000259" key="9">
    <source>
        <dbReference type="Pfam" id="PF07715"/>
    </source>
</evidence>
<evidence type="ECO:0000256" key="2">
    <source>
        <dbReference type="ARBA" id="ARBA00022448"/>
    </source>
</evidence>
<dbReference type="NCBIfam" id="TIGR04056">
    <property type="entry name" value="OMP_RagA_SusC"/>
    <property type="match status" value="1"/>
</dbReference>
<dbReference type="InterPro" id="IPR036942">
    <property type="entry name" value="Beta-barrel_TonB_sf"/>
</dbReference>
<dbReference type="InterPro" id="IPR037066">
    <property type="entry name" value="Plug_dom_sf"/>
</dbReference>
<keyword evidence="5 7" id="KW-0472">Membrane</keyword>
<proteinExistence type="inferred from homology"/>
<dbReference type="InterPro" id="IPR039426">
    <property type="entry name" value="TonB-dep_rcpt-like"/>
</dbReference>
<evidence type="ECO:0000256" key="1">
    <source>
        <dbReference type="ARBA" id="ARBA00004571"/>
    </source>
</evidence>
<gene>
    <name evidence="10" type="ORF">WJU22_13135</name>
</gene>
<evidence type="ECO:0000256" key="7">
    <source>
        <dbReference type="PROSITE-ProRule" id="PRU01360"/>
    </source>
</evidence>
<keyword evidence="11" id="KW-1185">Reference proteome</keyword>
<organism evidence="10 11">
    <name type="scientific">Chitinophaga caseinilytica</name>
    <dbReference type="NCBI Taxonomy" id="2267521"/>
    <lineage>
        <taxon>Bacteria</taxon>
        <taxon>Pseudomonadati</taxon>
        <taxon>Bacteroidota</taxon>
        <taxon>Chitinophagia</taxon>
        <taxon>Chitinophagales</taxon>
        <taxon>Chitinophagaceae</taxon>
        <taxon>Chitinophaga</taxon>
    </lineage>
</organism>
<comment type="similarity">
    <text evidence="7">Belongs to the TonB-dependent receptor family.</text>
</comment>
<name>A0ABZ2ZF82_9BACT</name>
<dbReference type="NCBIfam" id="TIGR04057">
    <property type="entry name" value="SusC_RagA_signa"/>
    <property type="match status" value="1"/>
</dbReference>
<evidence type="ECO:0000256" key="5">
    <source>
        <dbReference type="ARBA" id="ARBA00023136"/>
    </source>
</evidence>
<dbReference type="InterPro" id="IPR012910">
    <property type="entry name" value="Plug_dom"/>
</dbReference>
<dbReference type="PROSITE" id="PS52016">
    <property type="entry name" value="TONB_DEPENDENT_REC_3"/>
    <property type="match status" value="1"/>
</dbReference>
<dbReference type="Pfam" id="PF07715">
    <property type="entry name" value="Plug"/>
    <property type="match status" value="1"/>
</dbReference>
<dbReference type="EMBL" id="CP150096">
    <property type="protein sequence ID" value="WZN49114.1"/>
    <property type="molecule type" value="Genomic_DNA"/>
</dbReference>
<evidence type="ECO:0000313" key="10">
    <source>
        <dbReference type="EMBL" id="WZN49114.1"/>
    </source>
</evidence>
<reference evidence="10 11" key="1">
    <citation type="submission" date="2024-03" db="EMBL/GenBank/DDBJ databases">
        <title>Chitinophaga caseinilytica sp. nov., a casein hydrolysing bacterium isolated from forest soil.</title>
        <authorList>
            <person name="Lee D.S."/>
            <person name="Han D.M."/>
            <person name="Baek J.H."/>
            <person name="Choi D.G."/>
            <person name="Jeon J.H."/>
            <person name="Jeon C.O."/>
        </authorList>
    </citation>
    <scope>NUCLEOTIDE SEQUENCE [LARGE SCALE GENOMIC DNA]</scope>
    <source>
        <strain evidence="10 11">KACC 19118</strain>
    </source>
</reference>
<dbReference type="InterPro" id="IPR023997">
    <property type="entry name" value="TonB-dep_OMP_SusC/RagA_CS"/>
</dbReference>
<sequence>MKLFFNRFSLIVLFLFCYSATNAQLITVKGRVVADEGGPLPGVSVLLHQQGAAPKPMAATDQNGNFTVSVPGNARLELRFISYETLVVPVNNRTSLSIVMKPSSTSLKESVIVGYQKKTRETVTGAVTRITGKELQDVPVSNVEQLLQGRVAGLNIQQNTGAPGFRGASSIRGLSQMMVNGSGDNAYLTPQSPLYVIDGVPVDANAGFEYGFQSQGPGTSPLSLIPPEDIQSIDVMKDAEATALYGSRGANGVIVITTRRGQSAVPIVRYAGNMFINFTPQLRSTIGGKDERAYRVRMIQDGKNLSEIYRISQTQFLSDSLNAFFNNSTNWQDIYYQTTYNHTHNVSVSGGDQRLNYKTNLNYYTEEGVVRNTGFDRYSLNQNVNFNPTPRLQLSGYLSAGLGKKLKGSGNGLTDVGAGSNVSSSLLPGPSYFNNVGHFTNSIYRVNDTRTYDIRTYLNIMYELMPHLQLSTNTSYNYTSDQEDTFIPALANNDKPAVYGFSGRKSNLYNRSSINYNNTWKEKHSVYASVFSEATIVNVQNKVINQSNGPNDNYHGPYGFSSYFSSVSGTPDAGGFSEVHSVGFAANLSYDYNKKYVVNFNYRADGNSFAGENERWAHSPSVGLRWNFNKEKLLENAEWLDFGDLRFSYGVNLRPTTNIYASMGWYDVKGNYNGVTRISPHLGQMPNPFLLPEEVEQFNYGFDMSIFKGRIGLTFDAYTKTVYNMLYSRKLPTGTGFEQTFTNDASIYNYGYEAMLTVRPFKSDSKINWTISLNGAVNRDVVLSLPGGAAQLLSDDKTIINRVGYSATSNYLHIYEGVYRTNADVPVDPITGLPMRNEGKDFYKAGDARFRDVDGNYVLNDADLQVAGTPIARITGGFSSYLTYKNWSINLNGTILFRRDLLNKALAERMTKLRDPFDDATFVDLRDLDYWKGNGDVAKYPNPFDYYSTSDSYRIYQTLFQEDGSFIKLNAVTIGYSVDRTWLRRFGMNAFRMYTTVSNPLMFTGYSGPNPEAVTDLGRDRLDTYPVARSLSFGLNIEF</sequence>
<dbReference type="Proteomes" id="UP001449657">
    <property type="component" value="Chromosome"/>
</dbReference>
<dbReference type="RefSeq" id="WP_341843689.1">
    <property type="nucleotide sequence ID" value="NZ_CP149792.1"/>
</dbReference>
<accession>A0ABZ2ZF82</accession>
<keyword evidence="3 7" id="KW-1134">Transmembrane beta strand</keyword>
<feature type="signal peptide" evidence="8">
    <location>
        <begin position="1"/>
        <end position="23"/>
    </location>
</feature>
<dbReference type="Gene3D" id="2.40.170.20">
    <property type="entry name" value="TonB-dependent receptor, beta-barrel domain"/>
    <property type="match status" value="1"/>
</dbReference>
<comment type="subcellular location">
    <subcellularLocation>
        <location evidence="1 7">Cell outer membrane</location>
        <topology evidence="1 7">Multi-pass membrane protein</topology>
    </subcellularLocation>
</comment>
<evidence type="ECO:0000256" key="6">
    <source>
        <dbReference type="ARBA" id="ARBA00023237"/>
    </source>
</evidence>
<keyword evidence="4 7" id="KW-0812">Transmembrane</keyword>
<keyword evidence="6 7" id="KW-0998">Cell outer membrane</keyword>
<feature type="chain" id="PRO_5045624706" evidence="8">
    <location>
        <begin position="24"/>
        <end position="1039"/>
    </location>
</feature>
<dbReference type="InterPro" id="IPR023996">
    <property type="entry name" value="TonB-dep_OMP_SusC/RagA"/>
</dbReference>
<evidence type="ECO:0000256" key="4">
    <source>
        <dbReference type="ARBA" id="ARBA00022692"/>
    </source>
</evidence>
<dbReference type="Pfam" id="PF13715">
    <property type="entry name" value="CarbopepD_reg_2"/>
    <property type="match status" value="1"/>
</dbReference>
<keyword evidence="8" id="KW-0732">Signal</keyword>
<dbReference type="InterPro" id="IPR008969">
    <property type="entry name" value="CarboxyPept-like_regulatory"/>
</dbReference>
<dbReference type="SUPFAM" id="SSF56935">
    <property type="entry name" value="Porins"/>
    <property type="match status" value="1"/>
</dbReference>
<dbReference type="SUPFAM" id="SSF49464">
    <property type="entry name" value="Carboxypeptidase regulatory domain-like"/>
    <property type="match status" value="1"/>
</dbReference>
<dbReference type="Gene3D" id="2.170.130.10">
    <property type="entry name" value="TonB-dependent receptor, plug domain"/>
    <property type="match status" value="1"/>
</dbReference>
<keyword evidence="2 7" id="KW-0813">Transport</keyword>
<evidence type="ECO:0000256" key="3">
    <source>
        <dbReference type="ARBA" id="ARBA00022452"/>
    </source>
</evidence>